<accession>A0AAW1HMY3</accession>
<keyword evidence="2" id="KW-0132">Cell division</keyword>
<keyword evidence="3 5" id="KW-0195">Cyclin</keyword>
<evidence type="ECO:0000259" key="7">
    <source>
        <dbReference type="SMART" id="SM01332"/>
    </source>
</evidence>
<dbReference type="SMART" id="SM01332">
    <property type="entry name" value="Cyclin_C"/>
    <property type="match status" value="1"/>
</dbReference>
<feature type="domain" description="Cyclin-like" evidence="6">
    <location>
        <begin position="75"/>
        <end position="165"/>
    </location>
</feature>
<feature type="domain" description="Cyclin C-terminal" evidence="7">
    <location>
        <begin position="174"/>
        <end position="290"/>
    </location>
</feature>
<dbReference type="AlphaFoldDB" id="A0AAW1HMY3"/>
<dbReference type="PANTHER" id="PTHR10177">
    <property type="entry name" value="CYCLINS"/>
    <property type="match status" value="1"/>
</dbReference>
<dbReference type="Gene3D" id="1.10.472.10">
    <property type="entry name" value="Cyclin-like"/>
    <property type="match status" value="2"/>
</dbReference>
<gene>
    <name evidence="8" type="ORF">RND81_11G162200</name>
</gene>
<comment type="similarity">
    <text evidence="1">Belongs to the cyclin family. Cyclin D subfamily.</text>
</comment>
<evidence type="ECO:0000256" key="4">
    <source>
        <dbReference type="ARBA" id="ARBA00023306"/>
    </source>
</evidence>
<keyword evidence="4" id="KW-0131">Cell cycle</keyword>
<evidence type="ECO:0008006" key="10">
    <source>
        <dbReference type="Google" id="ProtNLM"/>
    </source>
</evidence>
<dbReference type="CDD" id="cd20543">
    <property type="entry name" value="CYCLIN_AtCycD-like_rpt1"/>
    <property type="match status" value="1"/>
</dbReference>
<evidence type="ECO:0000256" key="1">
    <source>
        <dbReference type="ARBA" id="ARBA00009065"/>
    </source>
</evidence>
<evidence type="ECO:0000256" key="2">
    <source>
        <dbReference type="ARBA" id="ARBA00022618"/>
    </source>
</evidence>
<comment type="caution">
    <text evidence="8">The sequence shown here is derived from an EMBL/GenBank/DDBJ whole genome shotgun (WGS) entry which is preliminary data.</text>
</comment>
<dbReference type="Pfam" id="PF00134">
    <property type="entry name" value="Cyclin_N"/>
    <property type="match status" value="1"/>
</dbReference>
<dbReference type="InterPro" id="IPR013763">
    <property type="entry name" value="Cyclin-like_dom"/>
</dbReference>
<dbReference type="EMBL" id="JBDFQZ010000011">
    <property type="protein sequence ID" value="KAK9677723.1"/>
    <property type="molecule type" value="Genomic_DNA"/>
</dbReference>
<dbReference type="FunFam" id="1.10.472.10:FF:000060">
    <property type="entry name" value="D6-type cyclin"/>
    <property type="match status" value="1"/>
</dbReference>
<dbReference type="Proteomes" id="UP001443914">
    <property type="component" value="Unassembled WGS sequence"/>
</dbReference>
<name>A0AAW1HMY3_SAPOF</name>
<evidence type="ECO:0000256" key="3">
    <source>
        <dbReference type="ARBA" id="ARBA00023127"/>
    </source>
</evidence>
<dbReference type="InterPro" id="IPR039361">
    <property type="entry name" value="Cyclin"/>
</dbReference>
<dbReference type="GO" id="GO:0051301">
    <property type="term" value="P:cell division"/>
    <property type="evidence" value="ECO:0007669"/>
    <property type="project" value="UniProtKB-KW"/>
</dbReference>
<dbReference type="Pfam" id="PF02984">
    <property type="entry name" value="Cyclin_C"/>
    <property type="match status" value="1"/>
</dbReference>
<dbReference type="CDD" id="cd20544">
    <property type="entry name" value="CYCLIN_AtCycD-like_rpt2"/>
    <property type="match status" value="1"/>
</dbReference>
<evidence type="ECO:0000259" key="6">
    <source>
        <dbReference type="SMART" id="SM00385"/>
    </source>
</evidence>
<evidence type="ECO:0000256" key="5">
    <source>
        <dbReference type="RuleBase" id="RU000383"/>
    </source>
</evidence>
<dbReference type="InterPro" id="IPR004367">
    <property type="entry name" value="Cyclin_C-dom"/>
</dbReference>
<dbReference type="InterPro" id="IPR036915">
    <property type="entry name" value="Cyclin-like_sf"/>
</dbReference>
<evidence type="ECO:0000313" key="9">
    <source>
        <dbReference type="Proteomes" id="UP001443914"/>
    </source>
</evidence>
<organism evidence="8 9">
    <name type="scientific">Saponaria officinalis</name>
    <name type="common">Common soapwort</name>
    <name type="synonym">Lychnis saponaria</name>
    <dbReference type="NCBI Taxonomy" id="3572"/>
    <lineage>
        <taxon>Eukaryota</taxon>
        <taxon>Viridiplantae</taxon>
        <taxon>Streptophyta</taxon>
        <taxon>Embryophyta</taxon>
        <taxon>Tracheophyta</taxon>
        <taxon>Spermatophyta</taxon>
        <taxon>Magnoliopsida</taxon>
        <taxon>eudicotyledons</taxon>
        <taxon>Gunneridae</taxon>
        <taxon>Pentapetalae</taxon>
        <taxon>Caryophyllales</taxon>
        <taxon>Caryophyllaceae</taxon>
        <taxon>Caryophylleae</taxon>
        <taxon>Saponaria</taxon>
    </lineage>
</organism>
<keyword evidence="9" id="KW-1185">Reference proteome</keyword>
<sequence>MAILFPHEQEQNPSSLLDTLYCEEEEEKSEEGEIKNEKFIMFSEDDELQILLSKEIKEGFFEGKNADLGRKEGVEWMLKVNTLYGFNALTSILSVNYFDRFISKIPFIIQNAKPWSIQLVAVACVSIAAKVEETHVPLLLQLQVEGAKPMFEPKDVQKMEVLVLSALEWKMHPITPLSFLHHLITRLGLIDHLHFEFLRRCEGVLLSLLSDWRYGNYLPSVLATATMMHVIDLIHSSNSLDYHTQLLHVLNFTKEKVNDCYEMIMEKSSRSTNNKIDTSKRKFEQMITNSNTTTYNAPSSPIGVVDAYYFSSDSSNDSWETTTTNIIGQSSSSVSSSSSISRKTGRVYEQSMTLPSKVFLDV</sequence>
<reference evidence="8" key="1">
    <citation type="submission" date="2024-03" db="EMBL/GenBank/DDBJ databases">
        <title>WGS assembly of Saponaria officinalis var. Norfolk2.</title>
        <authorList>
            <person name="Jenkins J."/>
            <person name="Shu S."/>
            <person name="Grimwood J."/>
            <person name="Barry K."/>
            <person name="Goodstein D."/>
            <person name="Schmutz J."/>
            <person name="Leebens-Mack J."/>
            <person name="Osbourn A."/>
        </authorList>
    </citation>
    <scope>NUCLEOTIDE SEQUENCE [LARGE SCALE GENOMIC DNA]</scope>
    <source>
        <strain evidence="8">JIC</strain>
    </source>
</reference>
<protein>
    <recommendedName>
        <fullName evidence="10">B-like cyclin</fullName>
    </recommendedName>
</protein>
<evidence type="ECO:0000313" key="8">
    <source>
        <dbReference type="EMBL" id="KAK9677723.1"/>
    </source>
</evidence>
<proteinExistence type="inferred from homology"/>
<dbReference type="SMART" id="SM00385">
    <property type="entry name" value="CYCLIN"/>
    <property type="match status" value="1"/>
</dbReference>
<dbReference type="InterPro" id="IPR006671">
    <property type="entry name" value="Cyclin_N"/>
</dbReference>
<dbReference type="SUPFAM" id="SSF47954">
    <property type="entry name" value="Cyclin-like"/>
    <property type="match status" value="2"/>
</dbReference>